<accession>A0A0W0G346</accession>
<dbReference type="EMBL" id="LATX01001262">
    <property type="protein sequence ID" value="KTB43004.1"/>
    <property type="molecule type" value="Genomic_DNA"/>
</dbReference>
<gene>
    <name evidence="1" type="ORF">WG66_4420</name>
</gene>
<proteinExistence type="predicted"/>
<evidence type="ECO:0000313" key="2">
    <source>
        <dbReference type="Proteomes" id="UP000054988"/>
    </source>
</evidence>
<dbReference type="Proteomes" id="UP000054988">
    <property type="component" value="Unassembled WGS sequence"/>
</dbReference>
<dbReference type="AlphaFoldDB" id="A0A0W0G346"/>
<evidence type="ECO:0000313" key="1">
    <source>
        <dbReference type="EMBL" id="KTB43004.1"/>
    </source>
</evidence>
<sequence length="33" mass="3597">MAFFTCSGILISTVNETALAILYADYEPVDLSK</sequence>
<reference evidence="1 2" key="1">
    <citation type="submission" date="2015-12" db="EMBL/GenBank/DDBJ databases">
        <title>Draft genome sequence of Moniliophthora roreri, the causal agent of frosty pod rot of cacao.</title>
        <authorList>
            <person name="Aime M.C."/>
            <person name="Diaz-Valderrama J.R."/>
            <person name="Kijpornyongpan T."/>
            <person name="Phillips-Mora W."/>
        </authorList>
    </citation>
    <scope>NUCLEOTIDE SEQUENCE [LARGE SCALE GENOMIC DNA]</scope>
    <source>
        <strain evidence="1 2">MCA 2952</strain>
    </source>
</reference>
<organism evidence="1 2">
    <name type="scientific">Moniliophthora roreri</name>
    <name type="common">Frosty pod rot fungus</name>
    <name type="synonym">Monilia roreri</name>
    <dbReference type="NCBI Taxonomy" id="221103"/>
    <lineage>
        <taxon>Eukaryota</taxon>
        <taxon>Fungi</taxon>
        <taxon>Dikarya</taxon>
        <taxon>Basidiomycota</taxon>
        <taxon>Agaricomycotina</taxon>
        <taxon>Agaricomycetes</taxon>
        <taxon>Agaricomycetidae</taxon>
        <taxon>Agaricales</taxon>
        <taxon>Marasmiineae</taxon>
        <taxon>Marasmiaceae</taxon>
        <taxon>Moniliophthora</taxon>
    </lineage>
</organism>
<comment type="caution">
    <text evidence="1">The sequence shown here is derived from an EMBL/GenBank/DDBJ whole genome shotgun (WGS) entry which is preliminary data.</text>
</comment>
<name>A0A0W0G346_MONRR</name>
<protein>
    <submittedName>
        <fullName evidence="1">Uncharacterized protein</fullName>
    </submittedName>
</protein>